<reference evidence="1 2" key="1">
    <citation type="submission" date="2024-09" db="EMBL/GenBank/DDBJ databases">
        <authorList>
            <person name="Sun Q."/>
            <person name="Mori K."/>
        </authorList>
    </citation>
    <scope>NUCLEOTIDE SEQUENCE [LARGE SCALE GENOMIC DNA]</scope>
    <source>
        <strain evidence="1 2">TBRC 2205</strain>
    </source>
</reference>
<comment type="caution">
    <text evidence="1">The sequence shown here is derived from an EMBL/GenBank/DDBJ whole genome shotgun (WGS) entry which is preliminary data.</text>
</comment>
<organism evidence="1 2">
    <name type="scientific">Plantactinospora siamensis</name>
    <dbReference type="NCBI Taxonomy" id="555372"/>
    <lineage>
        <taxon>Bacteria</taxon>
        <taxon>Bacillati</taxon>
        <taxon>Actinomycetota</taxon>
        <taxon>Actinomycetes</taxon>
        <taxon>Micromonosporales</taxon>
        <taxon>Micromonosporaceae</taxon>
        <taxon>Plantactinospora</taxon>
    </lineage>
</organism>
<proteinExistence type="predicted"/>
<sequence>MMEPRHRTPGYGAGKDQLLARLRWVDGQARGIGQTVESGATELTAAIGRLVKRG</sequence>
<evidence type="ECO:0000313" key="1">
    <source>
        <dbReference type="EMBL" id="MFC0567536.1"/>
    </source>
</evidence>
<dbReference type="EMBL" id="JBHLUE010000026">
    <property type="protein sequence ID" value="MFC0567536.1"/>
    <property type="molecule type" value="Genomic_DNA"/>
</dbReference>
<dbReference type="RefSeq" id="WP_377342841.1">
    <property type="nucleotide sequence ID" value="NZ_JBHLUE010000026.1"/>
</dbReference>
<gene>
    <name evidence="1" type="ORF">ACFFHU_25790</name>
</gene>
<protein>
    <submittedName>
        <fullName evidence="1">Uncharacterized protein</fullName>
    </submittedName>
</protein>
<name>A0ABV6P3C7_9ACTN</name>
<evidence type="ECO:0000313" key="2">
    <source>
        <dbReference type="Proteomes" id="UP001589894"/>
    </source>
</evidence>
<accession>A0ABV6P3C7</accession>
<keyword evidence="2" id="KW-1185">Reference proteome</keyword>
<dbReference type="Proteomes" id="UP001589894">
    <property type="component" value="Unassembled WGS sequence"/>
</dbReference>